<evidence type="ECO:0000256" key="1">
    <source>
        <dbReference type="SAM" id="Phobius"/>
    </source>
</evidence>
<comment type="caution">
    <text evidence="2">The sequence shown here is derived from an EMBL/GenBank/DDBJ whole genome shotgun (WGS) entry which is preliminary data.</text>
</comment>
<keyword evidence="3" id="KW-1185">Reference proteome</keyword>
<feature type="transmembrane region" description="Helical" evidence="1">
    <location>
        <begin position="36"/>
        <end position="55"/>
    </location>
</feature>
<dbReference type="Proteomes" id="UP000287910">
    <property type="component" value="Unassembled WGS sequence"/>
</dbReference>
<gene>
    <name evidence="2" type="ORF">EK386_12875</name>
</gene>
<evidence type="ECO:0000313" key="3">
    <source>
        <dbReference type="Proteomes" id="UP000287910"/>
    </source>
</evidence>
<accession>A0A3S0P3B4</accession>
<protein>
    <submittedName>
        <fullName evidence="2">Uncharacterized protein</fullName>
    </submittedName>
</protein>
<sequence>MKIKIGNNNKIKDSVIGNQNIQGEPNKKSFTERHPVLISIIITFIFGFLFLFSFWDTIVEFIENLFK</sequence>
<organism evidence="2 3">
    <name type="scientific">Lysinibacillus antri</name>
    <dbReference type="NCBI Taxonomy" id="2498145"/>
    <lineage>
        <taxon>Bacteria</taxon>
        <taxon>Bacillati</taxon>
        <taxon>Bacillota</taxon>
        <taxon>Bacilli</taxon>
        <taxon>Bacillales</taxon>
        <taxon>Bacillaceae</taxon>
        <taxon>Lysinibacillus</taxon>
    </lineage>
</organism>
<evidence type="ECO:0000313" key="2">
    <source>
        <dbReference type="EMBL" id="RUL51096.1"/>
    </source>
</evidence>
<dbReference type="RefSeq" id="WP_126659585.1">
    <property type="nucleotide sequence ID" value="NZ_RYYR01000017.1"/>
</dbReference>
<keyword evidence="1" id="KW-0812">Transmembrane</keyword>
<dbReference type="EMBL" id="RYYR01000017">
    <property type="protein sequence ID" value="RUL51096.1"/>
    <property type="molecule type" value="Genomic_DNA"/>
</dbReference>
<keyword evidence="1" id="KW-1133">Transmembrane helix</keyword>
<dbReference type="AlphaFoldDB" id="A0A3S0P3B4"/>
<name>A0A3S0P3B4_9BACI</name>
<reference evidence="2 3" key="1">
    <citation type="submission" date="2018-12" db="EMBL/GenBank/DDBJ databases">
        <title>Lysinibacillus antri sp. nov., isolated from a cave soil.</title>
        <authorList>
            <person name="Narsing Rao M.P."/>
            <person name="Zhang H."/>
            <person name="Dong Z.-Y."/>
            <person name="Niu X.-K."/>
            <person name="Zhang K."/>
            <person name="Fang B.-Z."/>
            <person name="Kang Y.-Q."/>
            <person name="Xiao M."/>
            <person name="Li W.-J."/>
        </authorList>
    </citation>
    <scope>NUCLEOTIDE SEQUENCE [LARGE SCALE GENOMIC DNA]</scope>
    <source>
        <strain evidence="2 3">SYSU K30002</strain>
    </source>
</reference>
<proteinExistence type="predicted"/>
<keyword evidence="1" id="KW-0472">Membrane</keyword>